<feature type="domain" description="PH" evidence="3">
    <location>
        <begin position="1"/>
        <end position="106"/>
    </location>
</feature>
<feature type="region of interest" description="Disordered" evidence="2">
    <location>
        <begin position="278"/>
        <end position="349"/>
    </location>
</feature>
<comment type="caution">
    <text evidence="4">The sequence shown here is derived from an EMBL/GenBank/DDBJ whole genome shotgun (WGS) entry which is preliminary data.</text>
</comment>
<dbReference type="PROSITE" id="PS50003">
    <property type="entry name" value="PH_DOMAIN"/>
    <property type="match status" value="2"/>
</dbReference>
<dbReference type="SUPFAM" id="SSF50729">
    <property type="entry name" value="PH domain-like"/>
    <property type="match status" value="2"/>
</dbReference>
<dbReference type="Gene3D" id="2.30.29.30">
    <property type="entry name" value="Pleckstrin-homology domain (PH domain)/Phosphotyrosine-binding domain (PTB)"/>
    <property type="match status" value="2"/>
</dbReference>
<keyword evidence="5" id="KW-1185">Reference proteome</keyword>
<reference evidence="4" key="1">
    <citation type="journal article" date="2022" name="bioRxiv">
        <title>Genomics of Preaxostyla Flagellates Illuminates Evolutionary Transitions and the Path Towards Mitochondrial Loss.</title>
        <authorList>
            <person name="Novak L.V.F."/>
            <person name="Treitli S.C."/>
            <person name="Pyrih J."/>
            <person name="Halakuc P."/>
            <person name="Pipaliya S.V."/>
            <person name="Vacek V."/>
            <person name="Brzon O."/>
            <person name="Soukal P."/>
            <person name="Eme L."/>
            <person name="Dacks J.B."/>
            <person name="Karnkowska A."/>
            <person name="Elias M."/>
            <person name="Hampl V."/>
        </authorList>
    </citation>
    <scope>NUCLEOTIDE SEQUENCE</scope>
    <source>
        <strain evidence="4">RCP-MX</strain>
    </source>
</reference>
<proteinExistence type="predicted"/>
<feature type="compositionally biased region" description="Low complexity" evidence="2">
    <location>
        <begin position="175"/>
        <end position="186"/>
    </location>
</feature>
<dbReference type="InterPro" id="IPR051707">
    <property type="entry name" value="PI-Interact_SigTrans_Reg"/>
</dbReference>
<feature type="region of interest" description="Disordered" evidence="2">
    <location>
        <begin position="385"/>
        <end position="435"/>
    </location>
</feature>
<sequence length="2291" mass="243315">MSKSGWLIKEGGGFKSWRKRWMILDPTTKVLSYYASKVANSNDSSCPKPLGVISLGDGSPIEFVPKQESGKDHCFCIKSPLRSFLLCAETAEDAQDWMAALRAVSTADTHLSDVKGPLLTGWLTKEAGSRINWKRRWFVLLQDRLEYYKSKTDDTPAGSIVLNEARAAPLGTSGGAPASTATATGAPAPPGGSGATPPPGLPPEGAEGSERSRRPFAFMVATPERTLYLQAAQQDEMNLWLSKIGIVIASHARVLAPPTLSVMANPMAAQRGSMTLARPIVIPPPDDDDEPEPEAGEDIDLMLPPARPPPAAAPNPGSRRESVDSLRYEEDDDDGLAPGPDHPMAPAPIPDVEEARRRLEASIVALEAVPDEMRFFQPQLARSLIGPDPPFLPGFDDETAGPSPQQAEARDSVKRRTSPRRSPASSGSAEGELRSFEEELQARVVCEERQERRLSEIRQVLERHRATALQEREAQLMRTEAATAAQYLADLEGTEAAQCDAARQELTARGQEARAAVRAEADARRIEAARRLRGTTDRVGTEAGAALGSRWAETHSQLLQRARHLLGSQVQGLLTSQQAAMADQRQQLRIRQAAAFAERLRQVRLAFVHRRRPSASPPASPSSPRGMSLRLAQYDLRRAATRAGANEGSVRLQDAARCLRTSLSQPAEAAQLASRVALDQSARRLRDAASARLGSRRGELAAQTEAALAGRRLDHQPRLAAALEASMATLRTRHAARLGQIQNGQEAFAKRLTGARASRATQQAELLSAEAARFREGLAAAASRHRAALGARQMRLAEERARALAELTGQLQAAAQERHLALLAQWTDQRAARSRALRQAWAGLHALLRSAATTSAQPQLAAPAGFIAAARSQLDARRDQLRAAGAAREEALTKALEAARAERAAAVSRQGALARSQAVAAFGTCRDQRMALLLGASASTAAEAAGRAEAALGAALGAGRLAQAALEAAPRGWAGARAEREAVLRAAWVDARQERLRGLEASLACGRAAALDRCRSLAAAWQPTFPVGRCEAASGQAARQLAAARATGGRLLEANLHDEALSMAAVRVAMLHVPRPACPLPFARLARERADRVRALAACFERADKDRASMALLRCAGGRARLSAAAEAACSRRRALLRGWAETLGGPLAQATGCALERAHLERIRAARAALQRRQTRDGRGAEGSDLGAIDHVAAILARHRAALLGAFVRVAIAPNFQADRWPRLEAAAAALTAAAQGQVAALSARLRLARRAVREAALASWARDTQTRRQEQQEALAPMRLAEERARALAELTGQLQAAAQERHLALLAQWTDQRAARSRALRQAWAGLHALLRSAATTSAQPQLAAPAGFIAAARSQLDARRDQLRAAGAAREEALTKALEAARAERAAARMALLLGASASTAAEAAGRAEAALGAALGAGRLAQVEARWRAMGAEGRAALEAAPRGWAGARAEREAVLRAAWVDARQERLRGLEASLACGRAAALDRCRSLAAAWQPTFPVGRCEAASGQAARQLAAARATGGRLLEANLHDEALSMAAVRVAMLHVPRPACPLPFARLARERADRVRALAACFERADKDRASMALLRCAGGRARVLADEQSRLEGARRAQLDALRAQLSAAAEAACSRRRALLRGWAETLGGPLAQATGCALERAHLERIRAARAALQRRQTRDGRGAEGSDLGAIDHVAAILARHRAALLGAFVRVAIAPNFQADRWPRLEAAAAALTAAAQGQVAALSARLRLARRAVREAALASWARDTQTRRQEQQEALAPVRAEALARASRATQQAELLSAEAARFREGLAAAASRHRAALGARQMRLAEERARALAELTGQLQAAAQERHLALLAQWTDQRAARSRALRQAWAGLHALLRSAATTSAQPQLAAPAGFIAAARSQLDARRDQLRAAGAAREEALTKALEAARAERAAAVSRQGALARSQAVAAFGTCRDQRMALLLGASASTAAEAAGRAEAALGAALGAGRLAQVEARWRAMGAEGRAALEAAPRGWAGARAEREAVLRAAWVDARQERLRGLEASLACGRAAALDRCRSLAAAWQPDLVVDALRGLERHRSRLAALREAHRVAQSCPGTRPAEWDARRQEAMAALEADAHQARQRCIDVTGALGREGRLVLLAMAQAAAWSNRARCLADARQQAAHARERALRAARAAAEATEAKKAAAEAAEAKKAAAEAAEAKKAAAEAAEAKKAAAEAAEACPMAAPGVAAPAAHVRPDEAPVQSAPPSLGLPQQQQQPPPKQAEPETPQVAQQPPVVPAKGCCTIL</sequence>
<feature type="region of interest" description="Disordered" evidence="2">
    <location>
        <begin position="171"/>
        <end position="211"/>
    </location>
</feature>
<feature type="compositionally biased region" description="Low complexity" evidence="2">
    <location>
        <begin position="2270"/>
        <end position="2279"/>
    </location>
</feature>
<dbReference type="InterPro" id="IPR001849">
    <property type="entry name" value="PH_domain"/>
</dbReference>
<name>A0ABQ8UAL9_9EUKA</name>
<feature type="compositionally biased region" description="Low complexity" evidence="2">
    <location>
        <begin position="420"/>
        <end position="430"/>
    </location>
</feature>
<evidence type="ECO:0000256" key="1">
    <source>
        <dbReference type="SAM" id="Coils"/>
    </source>
</evidence>
<feature type="compositionally biased region" description="Pro residues" evidence="2">
    <location>
        <begin position="340"/>
        <end position="349"/>
    </location>
</feature>
<dbReference type="Pfam" id="PF00169">
    <property type="entry name" value="PH"/>
    <property type="match status" value="2"/>
</dbReference>
<evidence type="ECO:0000313" key="5">
    <source>
        <dbReference type="Proteomes" id="UP001141327"/>
    </source>
</evidence>
<dbReference type="PANTHER" id="PTHR14336">
    <property type="entry name" value="TANDEM PH DOMAIN CONTAINING PROTEIN"/>
    <property type="match status" value="1"/>
</dbReference>
<feature type="compositionally biased region" description="Acidic residues" evidence="2">
    <location>
        <begin position="285"/>
        <end position="300"/>
    </location>
</feature>
<feature type="compositionally biased region" description="Basic and acidic residues" evidence="2">
    <location>
        <begin position="318"/>
        <end position="328"/>
    </location>
</feature>
<gene>
    <name evidence="4" type="ORF">PAPYR_9614</name>
</gene>
<dbReference type="InterPro" id="IPR011993">
    <property type="entry name" value="PH-like_dom_sf"/>
</dbReference>
<protein>
    <submittedName>
        <fullName evidence="4">Dual adapter for phosphotyrosine and 3-phosphotyrosine and 3-phosphoinositide</fullName>
    </submittedName>
</protein>
<dbReference type="SMART" id="SM00233">
    <property type="entry name" value="PH"/>
    <property type="match status" value="2"/>
</dbReference>
<feature type="compositionally biased region" description="Low complexity" evidence="2">
    <location>
        <begin position="2248"/>
        <end position="2261"/>
    </location>
</feature>
<evidence type="ECO:0000256" key="2">
    <source>
        <dbReference type="SAM" id="MobiDB-lite"/>
    </source>
</evidence>
<keyword evidence="1" id="KW-0175">Coiled coil</keyword>
<evidence type="ECO:0000259" key="3">
    <source>
        <dbReference type="PROSITE" id="PS50003"/>
    </source>
</evidence>
<organism evidence="4 5">
    <name type="scientific">Paratrimastix pyriformis</name>
    <dbReference type="NCBI Taxonomy" id="342808"/>
    <lineage>
        <taxon>Eukaryota</taxon>
        <taxon>Metamonada</taxon>
        <taxon>Preaxostyla</taxon>
        <taxon>Paratrimastigidae</taxon>
        <taxon>Paratrimastix</taxon>
    </lineage>
</organism>
<dbReference type="EMBL" id="JAPMOS010000107">
    <property type="protein sequence ID" value="KAJ4455466.1"/>
    <property type="molecule type" value="Genomic_DNA"/>
</dbReference>
<feature type="coiled-coil region" evidence="1">
    <location>
        <begin position="2158"/>
        <end position="2225"/>
    </location>
</feature>
<evidence type="ECO:0000313" key="4">
    <source>
        <dbReference type="EMBL" id="KAJ4455466.1"/>
    </source>
</evidence>
<accession>A0ABQ8UAL9</accession>
<feature type="domain" description="PH" evidence="3">
    <location>
        <begin position="116"/>
        <end position="249"/>
    </location>
</feature>
<feature type="region of interest" description="Disordered" evidence="2">
    <location>
        <begin position="2236"/>
        <end position="2291"/>
    </location>
</feature>
<dbReference type="Proteomes" id="UP001141327">
    <property type="component" value="Unassembled WGS sequence"/>
</dbReference>